<proteinExistence type="predicted"/>
<geneLocation type="plasmid" evidence="3">
    <name>phim2</name>
</geneLocation>
<organism evidence="2 3">
    <name type="scientific">Streptomonospora litoralis</name>
    <dbReference type="NCBI Taxonomy" id="2498135"/>
    <lineage>
        <taxon>Bacteria</taxon>
        <taxon>Bacillati</taxon>
        <taxon>Actinomycetota</taxon>
        <taxon>Actinomycetes</taxon>
        <taxon>Streptosporangiales</taxon>
        <taxon>Nocardiopsidaceae</taxon>
        <taxon>Streptomonospora</taxon>
    </lineage>
</organism>
<reference evidence="2 3" key="1">
    <citation type="submission" date="2019-02" db="EMBL/GenBank/DDBJ databases">
        <authorList>
            <person name="Khodamoradi S."/>
            <person name="Hahnke R.L."/>
            <person name="Kaempfer P."/>
            <person name="Schumann P."/>
            <person name="Rohde M."/>
            <person name="Steinert M."/>
            <person name="Luzhetskyy A."/>
            <person name="Wink J."/>
            <person name="Ruckert C."/>
        </authorList>
    </citation>
    <scope>NUCLEOTIDE SEQUENCE [LARGE SCALE GENOMIC DNA]</scope>
    <source>
        <strain evidence="2 3">M2</strain>
        <plasmid evidence="3">phim2</plasmid>
    </source>
</reference>
<dbReference type="KEGG" id="strr:EKD16_25210"/>
<evidence type="ECO:0000313" key="3">
    <source>
        <dbReference type="Proteomes" id="UP000292235"/>
    </source>
</evidence>
<accession>A0A4P6Q7T4</accession>
<name>A0A4P6Q7T4_9ACTN</name>
<evidence type="ECO:0000313" key="2">
    <source>
        <dbReference type="EMBL" id="QBI56783.1"/>
    </source>
</evidence>
<keyword evidence="2" id="KW-0614">Plasmid</keyword>
<evidence type="ECO:0000256" key="1">
    <source>
        <dbReference type="SAM" id="MobiDB-lite"/>
    </source>
</evidence>
<dbReference type="SUPFAM" id="SSF53756">
    <property type="entry name" value="UDP-Glycosyltransferase/glycogen phosphorylase"/>
    <property type="match status" value="1"/>
</dbReference>
<gene>
    <name evidence="2" type="ORF">EKD16_25210</name>
</gene>
<dbReference type="EMBL" id="CP036456">
    <property type="protein sequence ID" value="QBI56783.1"/>
    <property type="molecule type" value="Genomic_DNA"/>
</dbReference>
<keyword evidence="3" id="KW-1185">Reference proteome</keyword>
<dbReference type="AlphaFoldDB" id="A0A4P6Q7T4"/>
<dbReference type="Proteomes" id="UP000292235">
    <property type="component" value="Plasmid phiM2"/>
</dbReference>
<feature type="region of interest" description="Disordered" evidence="1">
    <location>
        <begin position="149"/>
        <end position="168"/>
    </location>
</feature>
<protein>
    <submittedName>
        <fullName evidence="2">Uncharacterized protein</fullName>
    </submittedName>
</protein>
<feature type="region of interest" description="Disordered" evidence="1">
    <location>
        <begin position="317"/>
        <end position="340"/>
    </location>
</feature>
<sequence length="340" mass="37726">MIHFCMNSTSWDEQADTMVAGGQLDRYFRPVWDALEAMGVPYSVGRQPARDAVNVYPNNRSAYAPGSQRNDRESVGVSHGLADKGYRQQYRFFRHVLLPGPGFAEVLRRTRFPERKLHILGYPKLDPLLNHQVAGPERDDRIRVVYAPTHGGGSERWPEGNRAAPGAGATSWWHRDEVTALLDEDAFDVVTAPHPRHSPGCRATFEEYAGADVVIADGGSTIYEAWVLGIPVVLPAWLTRARNETRDSGRTLEARVYKRGLGYQADAPGELADLVRRAAGEGMRPAETEFAETIVPTELRGAGGQVWAEFLAHLEDRSRPAPSRRVPPQPRTRAATAGRR</sequence>